<accession>A0A0A9A2Y8</accession>
<evidence type="ECO:0000313" key="1">
    <source>
        <dbReference type="EMBL" id="JAD45451.1"/>
    </source>
</evidence>
<proteinExistence type="predicted"/>
<dbReference type="EMBL" id="GBRH01252444">
    <property type="protein sequence ID" value="JAD45451.1"/>
    <property type="molecule type" value="Transcribed_RNA"/>
</dbReference>
<organism evidence="1">
    <name type="scientific">Arundo donax</name>
    <name type="common">Giant reed</name>
    <name type="synonym">Donax arundinaceus</name>
    <dbReference type="NCBI Taxonomy" id="35708"/>
    <lineage>
        <taxon>Eukaryota</taxon>
        <taxon>Viridiplantae</taxon>
        <taxon>Streptophyta</taxon>
        <taxon>Embryophyta</taxon>
        <taxon>Tracheophyta</taxon>
        <taxon>Spermatophyta</taxon>
        <taxon>Magnoliopsida</taxon>
        <taxon>Liliopsida</taxon>
        <taxon>Poales</taxon>
        <taxon>Poaceae</taxon>
        <taxon>PACMAD clade</taxon>
        <taxon>Arundinoideae</taxon>
        <taxon>Arundineae</taxon>
        <taxon>Arundo</taxon>
    </lineage>
</organism>
<reference evidence="1" key="1">
    <citation type="submission" date="2014-09" db="EMBL/GenBank/DDBJ databases">
        <authorList>
            <person name="Magalhaes I.L.F."/>
            <person name="Oliveira U."/>
            <person name="Santos F.R."/>
            <person name="Vidigal T.H.D.A."/>
            <person name="Brescovit A.D."/>
            <person name="Santos A.J."/>
        </authorList>
    </citation>
    <scope>NUCLEOTIDE SEQUENCE</scope>
    <source>
        <tissue evidence="1">Shoot tissue taken approximately 20 cm above the soil surface</tissue>
    </source>
</reference>
<dbReference type="AlphaFoldDB" id="A0A0A9A2Y8"/>
<sequence>MLKALRCQIRPASKFENKHIGLS</sequence>
<name>A0A0A9A2Y8_ARUDO</name>
<reference evidence="1" key="2">
    <citation type="journal article" date="2015" name="Data Brief">
        <title>Shoot transcriptome of the giant reed, Arundo donax.</title>
        <authorList>
            <person name="Barrero R.A."/>
            <person name="Guerrero F.D."/>
            <person name="Moolhuijzen P."/>
            <person name="Goolsby J.A."/>
            <person name="Tidwell J."/>
            <person name="Bellgard S.E."/>
            <person name="Bellgard M.I."/>
        </authorList>
    </citation>
    <scope>NUCLEOTIDE SEQUENCE</scope>
    <source>
        <tissue evidence="1">Shoot tissue taken approximately 20 cm above the soil surface</tissue>
    </source>
</reference>
<protein>
    <submittedName>
        <fullName evidence="1">Uncharacterized protein</fullName>
    </submittedName>
</protein>